<proteinExistence type="predicted"/>
<evidence type="ECO:0000313" key="1">
    <source>
        <dbReference type="EMBL" id="MCZ2652998.1"/>
    </source>
</evidence>
<name>A0ABD4VNP7_BACFG</name>
<organism evidence="1 2">
    <name type="scientific">Bacteroides fragilis</name>
    <dbReference type="NCBI Taxonomy" id="817"/>
    <lineage>
        <taxon>Bacteria</taxon>
        <taxon>Pseudomonadati</taxon>
        <taxon>Bacteroidota</taxon>
        <taxon>Bacteroidia</taxon>
        <taxon>Bacteroidales</taxon>
        <taxon>Bacteroidaceae</taxon>
        <taxon>Bacteroides</taxon>
    </lineage>
</organism>
<reference evidence="1" key="1">
    <citation type="submission" date="2022-12" db="EMBL/GenBank/DDBJ databases">
        <title>Development of a Multilocus Sequence Typing Scheme for Bacteroides fragilis Based on Whole Genome Sequencing Data and Clinical Application.</title>
        <authorList>
            <person name="Nielsen F.D."/>
            <person name="Justesen U.S."/>
        </authorList>
    </citation>
    <scope>NUCLEOTIDE SEQUENCE</scope>
    <source>
        <strain evidence="1">BF_BC_ODE_DK_2015_2</strain>
    </source>
</reference>
<gene>
    <name evidence="1" type="ORF">O1422_02315</name>
</gene>
<dbReference type="Proteomes" id="UP001075704">
    <property type="component" value="Unassembled WGS sequence"/>
</dbReference>
<sequence>MIRFVNLFLIFVLLVSCKETENDRLIRLMDEWSGKIICYPDSMDLTCYVSDSVVKKYSREASSYTILSYVDSLGCLSCKLNLSGWKKFIEELDSVSPHKLTCIFAFNPRNKEELIKLLKKARFNYFVYIDEPDTLNKINKFLDDDNFRTLLLDKDNRVVVIGNPIHNPRVKELYKSVIKGDNTNKIEKSRNTLIQLDKSSVNLGNFDWKQGA</sequence>
<dbReference type="EMBL" id="JAPUAC010000001">
    <property type="protein sequence ID" value="MCZ2652998.1"/>
    <property type="molecule type" value="Genomic_DNA"/>
</dbReference>
<dbReference type="PROSITE" id="PS51257">
    <property type="entry name" value="PROKAR_LIPOPROTEIN"/>
    <property type="match status" value="1"/>
</dbReference>
<protein>
    <submittedName>
        <fullName evidence="1">DUF1573 domain-containing protein</fullName>
    </submittedName>
</protein>
<comment type="caution">
    <text evidence="1">The sequence shown here is derived from an EMBL/GenBank/DDBJ whole genome shotgun (WGS) entry which is preliminary data.</text>
</comment>
<dbReference type="AlphaFoldDB" id="A0ABD4VNP7"/>
<dbReference type="RefSeq" id="WP_234185154.1">
    <property type="nucleotide sequence ID" value="NZ_JAGJHE010000003.1"/>
</dbReference>
<evidence type="ECO:0000313" key="2">
    <source>
        <dbReference type="Proteomes" id="UP001075704"/>
    </source>
</evidence>
<accession>A0ABD4VNP7</accession>